<dbReference type="PROSITE" id="PS51272">
    <property type="entry name" value="SLH"/>
    <property type="match status" value="3"/>
</dbReference>
<feature type="signal peptide" evidence="2">
    <location>
        <begin position="1"/>
        <end position="28"/>
    </location>
</feature>
<dbReference type="OrthoDB" id="5845122at2"/>
<gene>
    <name evidence="4" type="ORF">EBB45_06905</name>
</gene>
<dbReference type="PANTHER" id="PTHR43308:SF1">
    <property type="entry name" value="OUTER MEMBRANE PROTEIN ALPHA"/>
    <property type="match status" value="1"/>
</dbReference>
<evidence type="ECO:0000256" key="1">
    <source>
        <dbReference type="ARBA" id="ARBA00022729"/>
    </source>
</evidence>
<keyword evidence="1 2" id="KW-0732">Signal</keyword>
<name>A0A3N9UH70_9BACI</name>
<dbReference type="Pfam" id="PF00395">
    <property type="entry name" value="SLH"/>
    <property type="match status" value="3"/>
</dbReference>
<evidence type="ECO:0000313" key="5">
    <source>
        <dbReference type="Proteomes" id="UP000274033"/>
    </source>
</evidence>
<dbReference type="AlphaFoldDB" id="A0A3N9UH70"/>
<proteinExistence type="predicted"/>
<accession>A0A3N9UH70</accession>
<reference evidence="4 5" key="1">
    <citation type="journal article" date="2013" name="J. Microbiol.">
        <title>Lysinibacillus chungkukjangi sp. nov., isolated from Chungkukjang, Korean fermented soybean food.</title>
        <authorList>
            <person name="Kim S.J."/>
            <person name="Jang Y.H."/>
            <person name="Hamada M."/>
            <person name="Ahn J.H."/>
            <person name="Weon H.Y."/>
            <person name="Suzuki K."/>
            <person name="Whang K.S."/>
            <person name="Kwon S.W."/>
        </authorList>
    </citation>
    <scope>NUCLEOTIDE SEQUENCE [LARGE SCALE GENOMIC DNA]</scope>
    <source>
        <strain evidence="4 5">MCCC 1A12701</strain>
    </source>
</reference>
<organism evidence="4 5">
    <name type="scientific">Lysinibacillus composti</name>
    <dbReference type="NCBI Taxonomy" id="720633"/>
    <lineage>
        <taxon>Bacteria</taxon>
        <taxon>Bacillati</taxon>
        <taxon>Bacillota</taxon>
        <taxon>Bacilli</taxon>
        <taxon>Bacillales</taxon>
        <taxon>Bacillaceae</taxon>
        <taxon>Lysinibacillus</taxon>
    </lineage>
</organism>
<feature type="domain" description="SLH" evidence="3">
    <location>
        <begin position="29"/>
        <end position="90"/>
    </location>
</feature>
<feature type="chain" id="PRO_5017943780" evidence="2">
    <location>
        <begin position="29"/>
        <end position="221"/>
    </location>
</feature>
<evidence type="ECO:0000256" key="2">
    <source>
        <dbReference type="SAM" id="SignalP"/>
    </source>
</evidence>
<dbReference type="EMBL" id="RRCT01000004">
    <property type="protein sequence ID" value="RQW75469.1"/>
    <property type="molecule type" value="Genomic_DNA"/>
</dbReference>
<dbReference type="Proteomes" id="UP000274033">
    <property type="component" value="Unassembled WGS sequence"/>
</dbReference>
<dbReference type="PANTHER" id="PTHR43308">
    <property type="entry name" value="OUTER MEMBRANE PROTEIN ALPHA-RELATED"/>
    <property type="match status" value="1"/>
</dbReference>
<keyword evidence="5" id="KW-1185">Reference proteome</keyword>
<feature type="domain" description="SLH" evidence="3">
    <location>
        <begin position="91"/>
        <end position="154"/>
    </location>
</feature>
<dbReference type="InterPro" id="IPR001119">
    <property type="entry name" value="SLH_dom"/>
</dbReference>
<feature type="domain" description="SLH" evidence="3">
    <location>
        <begin position="156"/>
        <end position="217"/>
    </location>
</feature>
<protein>
    <submittedName>
        <fullName evidence="4">S-layer homology domain-containing protein</fullName>
    </submittedName>
</protein>
<evidence type="ECO:0000313" key="4">
    <source>
        <dbReference type="EMBL" id="RQW75469.1"/>
    </source>
</evidence>
<dbReference type="RefSeq" id="WP_124763771.1">
    <property type="nucleotide sequence ID" value="NZ_JAFBDY010000003.1"/>
</dbReference>
<evidence type="ECO:0000259" key="3">
    <source>
        <dbReference type="PROSITE" id="PS51272"/>
    </source>
</evidence>
<sequence length="221" mass="23812">MFKKVAAVILASTIAIGLTILNPFHTQAQTNPFNDVKDGDSHSENILSLYHSGIMTGVTSTSFKPNSFATRGETAQFIVNALGLNTEEATNNPVYPDVSTSNKYYHAIAILSELKVVGGYTNGKFGPNDSLTRSQVATMITRAFELSVATTTKTKFTDVNRLNDLNARSYIQTLVNYGITTGTTATTFSPNKNLTRGQLATFLVKSISAKDGGELEVISVE</sequence>
<comment type="caution">
    <text evidence="4">The sequence shown here is derived from an EMBL/GenBank/DDBJ whole genome shotgun (WGS) entry which is preliminary data.</text>
</comment>
<dbReference type="InterPro" id="IPR051465">
    <property type="entry name" value="Cell_Envelope_Struct_Comp"/>
</dbReference>